<organism evidence="1 2">
    <name type="scientific">Sphingobacterium suaedae</name>
    <dbReference type="NCBI Taxonomy" id="1686402"/>
    <lineage>
        <taxon>Bacteria</taxon>
        <taxon>Pseudomonadati</taxon>
        <taxon>Bacteroidota</taxon>
        <taxon>Sphingobacteriia</taxon>
        <taxon>Sphingobacteriales</taxon>
        <taxon>Sphingobacteriaceae</taxon>
        <taxon>Sphingobacterium</taxon>
    </lineage>
</organism>
<name>A0ABW5KDP0_9SPHI</name>
<accession>A0ABW5KDP0</accession>
<sequence length="190" mass="22494">MQTNHILPLLKIGELHWADNLRKFLLKYDIITQGISIHEESTLITFGFGDEIRLFYKHFGATDSAEFMYYLRKPTEIEWLHESNTHQHLLQLFPAETLENYVIISESRTGEPICLQINNQAIYAFSKKPVGKHLLFHSFNDFLLLELVQFKKQVCEFDFESLEEEDRFMDTVVNNTDIHKDLRHDKLYKA</sequence>
<evidence type="ECO:0008006" key="3">
    <source>
        <dbReference type="Google" id="ProtNLM"/>
    </source>
</evidence>
<keyword evidence="2" id="KW-1185">Reference proteome</keyword>
<proteinExistence type="predicted"/>
<evidence type="ECO:0000313" key="1">
    <source>
        <dbReference type="EMBL" id="MFD2546110.1"/>
    </source>
</evidence>
<comment type="caution">
    <text evidence="1">The sequence shown here is derived from an EMBL/GenBank/DDBJ whole genome shotgun (WGS) entry which is preliminary data.</text>
</comment>
<reference evidence="2" key="1">
    <citation type="journal article" date="2019" name="Int. J. Syst. Evol. Microbiol.">
        <title>The Global Catalogue of Microorganisms (GCM) 10K type strain sequencing project: providing services to taxonomists for standard genome sequencing and annotation.</title>
        <authorList>
            <consortium name="The Broad Institute Genomics Platform"/>
            <consortium name="The Broad Institute Genome Sequencing Center for Infectious Disease"/>
            <person name="Wu L."/>
            <person name="Ma J."/>
        </authorList>
    </citation>
    <scope>NUCLEOTIDE SEQUENCE [LARGE SCALE GENOMIC DNA]</scope>
    <source>
        <strain evidence="2">KCTC 42662</strain>
    </source>
</reference>
<dbReference type="Proteomes" id="UP001597545">
    <property type="component" value="Unassembled WGS sequence"/>
</dbReference>
<gene>
    <name evidence="1" type="ORF">ACFSR5_00480</name>
</gene>
<dbReference type="RefSeq" id="WP_380899579.1">
    <property type="nucleotide sequence ID" value="NZ_JBHUEG010000002.1"/>
</dbReference>
<evidence type="ECO:0000313" key="2">
    <source>
        <dbReference type="Proteomes" id="UP001597545"/>
    </source>
</evidence>
<dbReference type="EMBL" id="JBHULR010000001">
    <property type="protein sequence ID" value="MFD2546110.1"/>
    <property type="molecule type" value="Genomic_DNA"/>
</dbReference>
<protein>
    <recommendedName>
        <fullName evidence="3">SMI1/KNR4 family protein</fullName>
    </recommendedName>
</protein>